<proteinExistence type="predicted"/>
<keyword evidence="3" id="KW-1185">Reference proteome</keyword>
<evidence type="ECO:0000256" key="1">
    <source>
        <dbReference type="SAM" id="MobiDB-lite"/>
    </source>
</evidence>
<gene>
    <name evidence="2" type="ORF">LSAT_V11C700367980</name>
</gene>
<comment type="caution">
    <text evidence="2">The sequence shown here is derived from an EMBL/GenBank/DDBJ whole genome shotgun (WGS) entry which is preliminary data.</text>
</comment>
<dbReference type="PANTHER" id="PTHR47481">
    <property type="match status" value="1"/>
</dbReference>
<evidence type="ECO:0000313" key="2">
    <source>
        <dbReference type="EMBL" id="KAJ0197457.1"/>
    </source>
</evidence>
<organism evidence="2 3">
    <name type="scientific">Lactuca sativa</name>
    <name type="common">Garden lettuce</name>
    <dbReference type="NCBI Taxonomy" id="4236"/>
    <lineage>
        <taxon>Eukaryota</taxon>
        <taxon>Viridiplantae</taxon>
        <taxon>Streptophyta</taxon>
        <taxon>Embryophyta</taxon>
        <taxon>Tracheophyta</taxon>
        <taxon>Spermatophyta</taxon>
        <taxon>Magnoliopsida</taxon>
        <taxon>eudicotyledons</taxon>
        <taxon>Gunneridae</taxon>
        <taxon>Pentapetalae</taxon>
        <taxon>asterids</taxon>
        <taxon>campanulids</taxon>
        <taxon>Asterales</taxon>
        <taxon>Asteraceae</taxon>
        <taxon>Cichorioideae</taxon>
        <taxon>Cichorieae</taxon>
        <taxon>Lactucinae</taxon>
        <taxon>Lactuca</taxon>
    </lineage>
</organism>
<feature type="compositionally biased region" description="Polar residues" evidence="1">
    <location>
        <begin position="144"/>
        <end position="154"/>
    </location>
</feature>
<protein>
    <submittedName>
        <fullName evidence="2">Uncharacterized protein</fullName>
    </submittedName>
</protein>
<accession>A0A9R1V2P3</accession>
<evidence type="ECO:0000313" key="3">
    <source>
        <dbReference type="Proteomes" id="UP000235145"/>
    </source>
</evidence>
<dbReference type="PANTHER" id="PTHR47481:SF39">
    <property type="entry name" value="TRANSCRIPTION FACTOR INTERACTOR AND REGULATOR CCHC(ZN) FAMILY"/>
    <property type="match status" value="1"/>
</dbReference>
<name>A0A9R1V2P3_LACSA</name>
<feature type="region of interest" description="Disordered" evidence="1">
    <location>
        <begin position="144"/>
        <end position="164"/>
    </location>
</feature>
<dbReference type="AlphaFoldDB" id="A0A9R1V2P3"/>
<dbReference type="EMBL" id="NBSK02000007">
    <property type="protein sequence ID" value="KAJ0197457.1"/>
    <property type="molecule type" value="Genomic_DNA"/>
</dbReference>
<dbReference type="Proteomes" id="UP000235145">
    <property type="component" value="Unassembled WGS sequence"/>
</dbReference>
<reference evidence="2 3" key="1">
    <citation type="journal article" date="2017" name="Nat. Commun.">
        <title>Genome assembly with in vitro proximity ligation data and whole-genome triplication in lettuce.</title>
        <authorList>
            <person name="Reyes-Chin-Wo S."/>
            <person name="Wang Z."/>
            <person name="Yang X."/>
            <person name="Kozik A."/>
            <person name="Arikit S."/>
            <person name="Song C."/>
            <person name="Xia L."/>
            <person name="Froenicke L."/>
            <person name="Lavelle D.O."/>
            <person name="Truco M.J."/>
            <person name="Xia R."/>
            <person name="Zhu S."/>
            <person name="Xu C."/>
            <person name="Xu H."/>
            <person name="Xu X."/>
            <person name="Cox K."/>
            <person name="Korf I."/>
            <person name="Meyers B.C."/>
            <person name="Michelmore R.W."/>
        </authorList>
    </citation>
    <scope>NUCLEOTIDE SEQUENCE [LARGE SCALE GENOMIC DNA]</scope>
    <source>
        <strain evidence="3">cv. Salinas</strain>
        <tissue evidence="2">Seedlings</tissue>
    </source>
</reference>
<sequence length="204" mass="23149">MHAEYTLKTQLLKLEMKVDETTSTYLLRAQEYLDALANIGEFVKEKYLVLLVISGFCEEYNSLKSTLLAQQLPTSFQDLHGLLADHDFMVKKTSPTVAHIQAFTATSSNRCTPTTTNPSSDHLQALQQFASQLGLQLNPVPASPQSFYTSQPQSPRARDSNNRHGRENYNQQEVLGVSSHGFHSKHSLWYVYPVWYWSHPVIMS</sequence>